<dbReference type="InterPro" id="IPR014721">
    <property type="entry name" value="Ribsml_uS5_D2-typ_fold_subgr"/>
</dbReference>
<dbReference type="GO" id="GO:0005763">
    <property type="term" value="C:mitochondrial small ribosomal subunit"/>
    <property type="evidence" value="ECO:0007669"/>
    <property type="project" value="UniProtKB-ARBA"/>
</dbReference>
<organism evidence="13 14">
    <name type="scientific">Trichonephila clavata</name>
    <name type="common">Joro spider</name>
    <name type="synonym">Nephila clavata</name>
    <dbReference type="NCBI Taxonomy" id="2740835"/>
    <lineage>
        <taxon>Eukaryota</taxon>
        <taxon>Metazoa</taxon>
        <taxon>Ecdysozoa</taxon>
        <taxon>Arthropoda</taxon>
        <taxon>Chelicerata</taxon>
        <taxon>Arachnida</taxon>
        <taxon>Araneae</taxon>
        <taxon>Araneomorphae</taxon>
        <taxon>Entelegynae</taxon>
        <taxon>Araneoidea</taxon>
        <taxon>Nephilidae</taxon>
        <taxon>Trichonephila</taxon>
    </lineage>
</organism>
<dbReference type="InterPro" id="IPR048584">
    <property type="entry name" value="Ribosomal_uS5m_N"/>
</dbReference>
<keyword evidence="4" id="KW-0496">Mitochondrion</keyword>
<dbReference type="AlphaFoldDB" id="A0A8X6LAV5"/>
<evidence type="ECO:0000256" key="9">
    <source>
        <dbReference type="PROSITE-ProRule" id="PRU00268"/>
    </source>
</evidence>
<dbReference type="InterPro" id="IPR013810">
    <property type="entry name" value="Ribosomal_uS5_N"/>
</dbReference>
<dbReference type="Gene3D" id="3.30.230.10">
    <property type="match status" value="1"/>
</dbReference>
<dbReference type="GO" id="GO:0003723">
    <property type="term" value="F:RNA binding"/>
    <property type="evidence" value="ECO:0007669"/>
    <property type="project" value="InterPro"/>
</dbReference>
<dbReference type="Proteomes" id="UP000887116">
    <property type="component" value="Unassembled WGS sequence"/>
</dbReference>
<accession>A0A8X6LAV5</accession>
<evidence type="ECO:0000256" key="2">
    <source>
        <dbReference type="ARBA" id="ARBA00008945"/>
    </source>
</evidence>
<dbReference type="PANTHER" id="PTHR48277:SF1">
    <property type="entry name" value="MITOCHONDRIAL RIBOSOMAL PROTEIN S5"/>
    <property type="match status" value="1"/>
</dbReference>
<gene>
    <name evidence="13" type="primary">MRPS5</name>
    <name evidence="13" type="ORF">TNCT_493741</name>
</gene>
<dbReference type="Pfam" id="PF03719">
    <property type="entry name" value="Ribosomal_S5_C"/>
    <property type="match status" value="1"/>
</dbReference>
<dbReference type="InterPro" id="IPR000851">
    <property type="entry name" value="Ribosomal_uS5"/>
</dbReference>
<dbReference type="Gene3D" id="3.30.160.20">
    <property type="match status" value="1"/>
</dbReference>
<keyword evidence="14" id="KW-1185">Reference proteome</keyword>
<dbReference type="PROSITE" id="PS50881">
    <property type="entry name" value="S5_DSRBD"/>
    <property type="match status" value="1"/>
</dbReference>
<evidence type="ECO:0000256" key="11">
    <source>
        <dbReference type="SAM" id="MobiDB-lite"/>
    </source>
</evidence>
<evidence type="ECO:0000313" key="14">
    <source>
        <dbReference type="Proteomes" id="UP000887116"/>
    </source>
</evidence>
<dbReference type="SUPFAM" id="SSF54211">
    <property type="entry name" value="Ribosomal protein S5 domain 2-like"/>
    <property type="match status" value="1"/>
</dbReference>
<evidence type="ECO:0000256" key="8">
    <source>
        <dbReference type="ARBA" id="ARBA00062683"/>
    </source>
</evidence>
<dbReference type="GO" id="GO:0003735">
    <property type="term" value="F:structural constituent of ribosome"/>
    <property type="evidence" value="ECO:0007669"/>
    <property type="project" value="UniProtKB-UniRule"/>
</dbReference>
<proteinExistence type="inferred from homology"/>
<evidence type="ECO:0000256" key="1">
    <source>
        <dbReference type="ARBA" id="ARBA00004173"/>
    </source>
</evidence>
<protein>
    <recommendedName>
        <fullName evidence="6">Small ribosomal subunit protein uS5m</fullName>
    </recommendedName>
    <alternativeName>
        <fullName evidence="7">28S ribosomal protein S5, mitochondrial</fullName>
    </alternativeName>
</protein>
<feature type="domain" description="S5 DRBM" evidence="12">
    <location>
        <begin position="185"/>
        <end position="249"/>
    </location>
</feature>
<evidence type="ECO:0000256" key="3">
    <source>
        <dbReference type="ARBA" id="ARBA00022980"/>
    </source>
</evidence>
<feature type="region of interest" description="Disordered" evidence="11">
    <location>
        <begin position="73"/>
        <end position="93"/>
    </location>
</feature>
<comment type="similarity">
    <text evidence="2 10">Belongs to the universal ribosomal protein uS5 family.</text>
</comment>
<dbReference type="InterPro" id="IPR005324">
    <property type="entry name" value="Ribosomal_uS5_C"/>
</dbReference>
<name>A0A8X6LAV5_TRICU</name>
<dbReference type="Pfam" id="PF21251">
    <property type="entry name" value="Ribosomal_uS5m_N"/>
    <property type="match status" value="1"/>
</dbReference>
<dbReference type="EMBL" id="BMAO01025295">
    <property type="protein sequence ID" value="GFR01702.1"/>
    <property type="molecule type" value="Genomic_DNA"/>
</dbReference>
<comment type="subunit">
    <text evidence="8">Component of the mitochondrial ribosome small subunit (28S) which comprises a 12S rRNA and about 30 distinct proteins.</text>
</comment>
<evidence type="ECO:0000259" key="12">
    <source>
        <dbReference type="PROSITE" id="PS50881"/>
    </source>
</evidence>
<evidence type="ECO:0000313" key="13">
    <source>
        <dbReference type="EMBL" id="GFR01702.1"/>
    </source>
</evidence>
<dbReference type="SUPFAM" id="SSF54768">
    <property type="entry name" value="dsRNA-binding domain-like"/>
    <property type="match status" value="1"/>
</dbReference>
<keyword evidence="3 9" id="KW-0689">Ribosomal protein</keyword>
<evidence type="ECO:0000256" key="6">
    <source>
        <dbReference type="ARBA" id="ARBA00039335"/>
    </source>
</evidence>
<sequence length="446" mass="50730">MAAYRYAALNLCKQFNNLTLSVSSRYLSSTVSNSSYVANQKLRVCLPIVTSLRSSHTFLSRITADQLWKGVTSVSPAGRRKGRGRASGRTKQKDLNRGQVLGFGKKNMIWPGLNAPVVQGREIIRQQELPRDEEREKRILELRDKSFGRKSLKLSPLERGWTGSRLPGRSLGPPDPIGEETFEGFDSRVLEFKPVMHMSGSRGRVRRLSAFIIVGNKNGLAGFAKSISSNGNSAAKSAKNRAAKVLRYVERDNNSVVHDFYSEFGAVKIFVQKQPEGYGLVCHRVIKAICEMIGIKDLYAKVEGPTKNYQCITKAFFTGLHKQKSLQEIANEKGLYLVEMKKNRDYFPVVVASPEKCRTEEEIGPTEQLDYRLHLLNGRVEAPRKKYEPFYFKFPSYIKEMKDRERQRNQRGVRIHLLAKYGALKSFINVRDEEKAKQELKQTVEE</sequence>
<dbReference type="FunFam" id="3.30.160.20:FF:000022">
    <property type="entry name" value="28S ribosomal protein S5, mitochondrial"/>
    <property type="match status" value="1"/>
</dbReference>
<dbReference type="FunFam" id="3.30.230.10:FF:000002">
    <property type="entry name" value="30S ribosomal protein S5"/>
    <property type="match status" value="1"/>
</dbReference>
<evidence type="ECO:0000256" key="7">
    <source>
        <dbReference type="ARBA" id="ARBA00041606"/>
    </source>
</evidence>
<dbReference type="GO" id="GO:0006412">
    <property type="term" value="P:translation"/>
    <property type="evidence" value="ECO:0007669"/>
    <property type="project" value="InterPro"/>
</dbReference>
<evidence type="ECO:0000256" key="10">
    <source>
        <dbReference type="RuleBase" id="RU003823"/>
    </source>
</evidence>
<dbReference type="InterPro" id="IPR020568">
    <property type="entry name" value="Ribosomal_Su5_D2-typ_SF"/>
</dbReference>
<reference evidence="13" key="1">
    <citation type="submission" date="2020-07" db="EMBL/GenBank/DDBJ databases">
        <title>Multicomponent nature underlies the extraordinary mechanical properties of spider dragline silk.</title>
        <authorList>
            <person name="Kono N."/>
            <person name="Nakamura H."/>
            <person name="Mori M."/>
            <person name="Yoshida Y."/>
            <person name="Ohtoshi R."/>
            <person name="Malay A.D."/>
            <person name="Moran D.A.P."/>
            <person name="Tomita M."/>
            <person name="Numata K."/>
            <person name="Arakawa K."/>
        </authorList>
    </citation>
    <scope>NUCLEOTIDE SEQUENCE</scope>
</reference>
<dbReference type="GO" id="GO:0005743">
    <property type="term" value="C:mitochondrial inner membrane"/>
    <property type="evidence" value="ECO:0007669"/>
    <property type="project" value="UniProtKB-ARBA"/>
</dbReference>
<dbReference type="Pfam" id="PF00333">
    <property type="entry name" value="Ribosomal_S5"/>
    <property type="match status" value="1"/>
</dbReference>
<dbReference type="OrthoDB" id="6424501at2759"/>
<comment type="caution">
    <text evidence="13">The sequence shown here is derived from an EMBL/GenBank/DDBJ whole genome shotgun (WGS) entry which is preliminary data.</text>
</comment>
<evidence type="ECO:0000256" key="5">
    <source>
        <dbReference type="ARBA" id="ARBA00023274"/>
    </source>
</evidence>
<dbReference type="PANTHER" id="PTHR48277">
    <property type="entry name" value="MITOCHONDRIAL RIBOSOMAL PROTEIN S5"/>
    <property type="match status" value="1"/>
</dbReference>
<feature type="compositionally biased region" description="Basic residues" evidence="11">
    <location>
        <begin position="78"/>
        <end position="90"/>
    </location>
</feature>
<evidence type="ECO:0000256" key="4">
    <source>
        <dbReference type="ARBA" id="ARBA00023128"/>
    </source>
</evidence>
<keyword evidence="5 9" id="KW-0687">Ribonucleoprotein</keyword>
<comment type="subcellular location">
    <subcellularLocation>
        <location evidence="1">Mitochondrion</location>
    </subcellularLocation>
</comment>